<dbReference type="InterPro" id="IPR036188">
    <property type="entry name" value="FAD/NAD-bd_sf"/>
</dbReference>
<sequence>MDKHFDVCVIGAGLWGSAAARHLSQDPGIKVGLIGPDEPKKEDYPDAEVLGSHYDEGRTTTEVIGDIIWDILTERSVSRYSHLEKITGISFYSEVGYLTIGLKGSDFLSSVEESCKNRKINFQYCSQDDLRSLFPYLKFSPNKGYLFTRERSGHISPRQLIIAQKTAAHLQGCEIISDTVMDVKRTSEGGQRSVCMSMKNNGKVYANRILLCTGAFTNFLGLLKEELKLDIRVGSETVVKTEVSGTELAKLKDMPSMDGFTGVMPDVEDFYLLSPIKYPNGKFYLKIGHRKSFMTHFNTLEEVKDWFIQGGDKHIGEYLLHLMHNIIGRPWS</sequence>
<dbReference type="InterPro" id="IPR006076">
    <property type="entry name" value="FAD-dep_OxRdtase"/>
</dbReference>
<keyword evidence="8" id="KW-1185">Reference proteome</keyword>
<evidence type="ECO:0000256" key="2">
    <source>
        <dbReference type="ARBA" id="ARBA00010989"/>
    </source>
</evidence>
<evidence type="ECO:0000259" key="6">
    <source>
        <dbReference type="Pfam" id="PF01266"/>
    </source>
</evidence>
<keyword evidence="3" id="KW-0285">Flavoprotein</keyword>
<feature type="domain" description="FAD dependent oxidoreductase" evidence="6">
    <location>
        <begin position="6"/>
        <end position="263"/>
    </location>
</feature>
<dbReference type="Pfam" id="PF01266">
    <property type="entry name" value="DAO"/>
    <property type="match status" value="1"/>
</dbReference>
<name>A0A9Q1BNW4_HOLLE</name>
<evidence type="ECO:0000313" key="7">
    <source>
        <dbReference type="EMBL" id="KAJ8029994.1"/>
    </source>
</evidence>
<dbReference type="SUPFAM" id="SSF51905">
    <property type="entry name" value="FAD/NAD(P)-binding domain"/>
    <property type="match status" value="1"/>
</dbReference>
<accession>A0A9Q1BNW4</accession>
<protein>
    <submittedName>
        <fullName evidence="7">Peroxisomal sarcosine oxidase</fullName>
    </submittedName>
</protein>
<dbReference type="Gene3D" id="3.30.9.10">
    <property type="entry name" value="D-Amino Acid Oxidase, subunit A, domain 2"/>
    <property type="match status" value="1"/>
</dbReference>
<keyword evidence="5" id="KW-0560">Oxidoreductase</keyword>
<comment type="similarity">
    <text evidence="2">Belongs to the MSOX/MTOX family.</text>
</comment>
<dbReference type="GO" id="GO:0008115">
    <property type="term" value="F:sarcosine oxidase activity"/>
    <property type="evidence" value="ECO:0007669"/>
    <property type="project" value="TreeGrafter"/>
</dbReference>
<gene>
    <name evidence="7" type="ORF">HOLleu_29554</name>
</gene>
<keyword evidence="4" id="KW-0274">FAD</keyword>
<comment type="cofactor">
    <cofactor evidence="1">
        <name>FAD</name>
        <dbReference type="ChEBI" id="CHEBI:57692"/>
    </cofactor>
</comment>
<evidence type="ECO:0000256" key="1">
    <source>
        <dbReference type="ARBA" id="ARBA00001974"/>
    </source>
</evidence>
<dbReference type="Proteomes" id="UP001152320">
    <property type="component" value="Chromosome 14"/>
</dbReference>
<dbReference type="AlphaFoldDB" id="A0A9Q1BNW4"/>
<dbReference type="OrthoDB" id="424974at2759"/>
<evidence type="ECO:0000313" key="8">
    <source>
        <dbReference type="Proteomes" id="UP001152320"/>
    </source>
</evidence>
<dbReference type="EMBL" id="JAIZAY010000014">
    <property type="protein sequence ID" value="KAJ8029994.1"/>
    <property type="molecule type" value="Genomic_DNA"/>
</dbReference>
<dbReference type="Gene3D" id="3.50.50.60">
    <property type="entry name" value="FAD/NAD(P)-binding domain"/>
    <property type="match status" value="1"/>
</dbReference>
<reference evidence="7" key="1">
    <citation type="submission" date="2021-10" db="EMBL/GenBank/DDBJ databases">
        <title>Tropical sea cucumber genome reveals ecological adaptation and Cuvierian tubules defense mechanism.</title>
        <authorList>
            <person name="Chen T."/>
        </authorList>
    </citation>
    <scope>NUCLEOTIDE SEQUENCE</scope>
    <source>
        <strain evidence="7">Nanhai2018</strain>
        <tissue evidence="7">Muscle</tissue>
    </source>
</reference>
<evidence type="ECO:0000256" key="4">
    <source>
        <dbReference type="ARBA" id="ARBA00022827"/>
    </source>
</evidence>
<organism evidence="7 8">
    <name type="scientific">Holothuria leucospilota</name>
    <name type="common">Black long sea cucumber</name>
    <name type="synonym">Mertensiothuria leucospilota</name>
    <dbReference type="NCBI Taxonomy" id="206669"/>
    <lineage>
        <taxon>Eukaryota</taxon>
        <taxon>Metazoa</taxon>
        <taxon>Echinodermata</taxon>
        <taxon>Eleutherozoa</taxon>
        <taxon>Echinozoa</taxon>
        <taxon>Holothuroidea</taxon>
        <taxon>Aspidochirotacea</taxon>
        <taxon>Aspidochirotida</taxon>
        <taxon>Holothuriidae</taxon>
        <taxon>Holothuria</taxon>
    </lineage>
</organism>
<proteinExistence type="inferred from homology"/>
<evidence type="ECO:0000256" key="3">
    <source>
        <dbReference type="ARBA" id="ARBA00022630"/>
    </source>
</evidence>
<dbReference type="PANTHER" id="PTHR10961">
    <property type="entry name" value="PEROXISOMAL SARCOSINE OXIDASE"/>
    <property type="match status" value="1"/>
</dbReference>
<evidence type="ECO:0000256" key="5">
    <source>
        <dbReference type="ARBA" id="ARBA00023002"/>
    </source>
</evidence>
<dbReference type="PANTHER" id="PTHR10961:SF10">
    <property type="entry name" value="FAD DEPENDENT OXIDOREDUCTASE DOMAIN-CONTAINING PROTEIN"/>
    <property type="match status" value="1"/>
</dbReference>
<comment type="caution">
    <text evidence="7">The sequence shown here is derived from an EMBL/GenBank/DDBJ whole genome shotgun (WGS) entry which is preliminary data.</text>
</comment>
<dbReference type="InterPro" id="IPR045170">
    <property type="entry name" value="MTOX"/>
</dbReference>
<dbReference type="GO" id="GO:0050660">
    <property type="term" value="F:flavin adenine dinucleotide binding"/>
    <property type="evidence" value="ECO:0007669"/>
    <property type="project" value="InterPro"/>
</dbReference>